<sequence>MLRRLTKLLGASSIADPTESSPQRKNGLSFGGAVVLVTGAGSGIGQTCAVQFALHGCTKLFLVDLNRSKLEQTKARIQKEDVYPQIELLEANVTSEASMKAMVQQCVKTFGRLDIACNNAGIGGPPARTHEVSVKDYDMVCAVNERGTIICEKYEIEQMLCQEIGFGGQRGVIVNTSSIAGHCIIPTTAPYGASKHAVNALTRCDALRHAKDAIRVNCISPGAVWTPMVSEAGLPQQFIDMGAAQSPLKRYVTAEEAAYAILYLASPQASALSGVNLPVDCATMLLRSL</sequence>
<keyword evidence="3" id="KW-0560">Oxidoreductase</keyword>
<evidence type="ECO:0000256" key="3">
    <source>
        <dbReference type="ARBA" id="ARBA00023002"/>
    </source>
</evidence>
<dbReference type="OrthoDB" id="5840532at2759"/>
<dbReference type="PANTHER" id="PTHR24321:SF12">
    <property type="entry name" value="SHORT-CHAIN DEHYDROGENASE_REDUCTASE FAMILY, PUTATIVE (AFU_ORTHOLOGUE AFUA_5G14340)-RELATED"/>
    <property type="match status" value="1"/>
</dbReference>
<dbReference type="VEuPathDB" id="FungiDB:PV10_08315"/>
<dbReference type="Pfam" id="PF13561">
    <property type="entry name" value="adh_short_C2"/>
    <property type="match status" value="1"/>
</dbReference>
<dbReference type="Proteomes" id="UP000288859">
    <property type="component" value="Unassembled WGS sequence"/>
</dbReference>
<gene>
    <name evidence="4" type="ORF">B0A52_07747</name>
</gene>
<dbReference type="SUPFAM" id="SSF51735">
    <property type="entry name" value="NAD(P)-binding Rossmann-fold domains"/>
    <property type="match status" value="1"/>
</dbReference>
<dbReference type="CDD" id="cd05233">
    <property type="entry name" value="SDR_c"/>
    <property type="match status" value="1"/>
</dbReference>
<evidence type="ECO:0000313" key="5">
    <source>
        <dbReference type="Proteomes" id="UP000288859"/>
    </source>
</evidence>
<evidence type="ECO:0000256" key="2">
    <source>
        <dbReference type="ARBA" id="ARBA00022857"/>
    </source>
</evidence>
<dbReference type="PRINTS" id="PR00080">
    <property type="entry name" value="SDRFAMILY"/>
</dbReference>
<accession>A0A438MXH0</accession>
<keyword evidence="2" id="KW-0521">NADP</keyword>
<dbReference type="Gene3D" id="3.40.50.720">
    <property type="entry name" value="NAD(P)-binding Rossmann-like Domain"/>
    <property type="match status" value="1"/>
</dbReference>
<comment type="similarity">
    <text evidence="1">Belongs to the short-chain dehydrogenases/reductases (SDR) family.</text>
</comment>
<protein>
    <submittedName>
        <fullName evidence="4">Uncharacterized protein</fullName>
    </submittedName>
</protein>
<organism evidence="4 5">
    <name type="scientific">Exophiala mesophila</name>
    <name type="common">Black yeast-like fungus</name>
    <dbReference type="NCBI Taxonomy" id="212818"/>
    <lineage>
        <taxon>Eukaryota</taxon>
        <taxon>Fungi</taxon>
        <taxon>Dikarya</taxon>
        <taxon>Ascomycota</taxon>
        <taxon>Pezizomycotina</taxon>
        <taxon>Eurotiomycetes</taxon>
        <taxon>Chaetothyriomycetidae</taxon>
        <taxon>Chaetothyriales</taxon>
        <taxon>Herpotrichiellaceae</taxon>
        <taxon>Exophiala</taxon>
    </lineage>
</organism>
<comment type="caution">
    <text evidence="4">The sequence shown here is derived from an EMBL/GenBank/DDBJ whole genome shotgun (WGS) entry which is preliminary data.</text>
</comment>
<dbReference type="InterPro" id="IPR036291">
    <property type="entry name" value="NAD(P)-bd_dom_sf"/>
</dbReference>
<name>A0A438MXH0_EXOME</name>
<proteinExistence type="inferred from homology"/>
<dbReference type="InterPro" id="IPR002347">
    <property type="entry name" value="SDR_fam"/>
</dbReference>
<dbReference type="PANTHER" id="PTHR24321">
    <property type="entry name" value="DEHYDROGENASES, SHORT CHAIN"/>
    <property type="match status" value="1"/>
</dbReference>
<dbReference type="FunFam" id="3.40.50.720:FF:000084">
    <property type="entry name" value="Short-chain dehydrogenase reductase"/>
    <property type="match status" value="1"/>
</dbReference>
<evidence type="ECO:0000256" key="1">
    <source>
        <dbReference type="ARBA" id="ARBA00006484"/>
    </source>
</evidence>
<dbReference type="EMBL" id="NAJM01000044">
    <property type="protein sequence ID" value="RVX67819.1"/>
    <property type="molecule type" value="Genomic_DNA"/>
</dbReference>
<dbReference type="PRINTS" id="PR00081">
    <property type="entry name" value="GDHRDH"/>
</dbReference>
<evidence type="ECO:0000313" key="4">
    <source>
        <dbReference type="EMBL" id="RVX67819.1"/>
    </source>
</evidence>
<dbReference type="AlphaFoldDB" id="A0A438MXH0"/>
<reference evidence="4 5" key="1">
    <citation type="submission" date="2017-03" db="EMBL/GenBank/DDBJ databases">
        <title>Genomes of endolithic fungi from Antarctica.</title>
        <authorList>
            <person name="Coleine C."/>
            <person name="Masonjones S."/>
            <person name="Stajich J.E."/>
        </authorList>
    </citation>
    <scope>NUCLEOTIDE SEQUENCE [LARGE SCALE GENOMIC DNA]</scope>
    <source>
        <strain evidence="4 5">CCFEE 6314</strain>
    </source>
</reference>
<dbReference type="GO" id="GO:0016491">
    <property type="term" value="F:oxidoreductase activity"/>
    <property type="evidence" value="ECO:0007669"/>
    <property type="project" value="UniProtKB-KW"/>
</dbReference>